<dbReference type="SMR" id="A0A848LZN9"/>
<dbReference type="Proteomes" id="UP000518300">
    <property type="component" value="Unassembled WGS sequence"/>
</dbReference>
<organism evidence="2 3">
    <name type="scientific">Pyxidicoccus fallax</name>
    <dbReference type="NCBI Taxonomy" id="394095"/>
    <lineage>
        <taxon>Bacteria</taxon>
        <taxon>Pseudomonadati</taxon>
        <taxon>Myxococcota</taxon>
        <taxon>Myxococcia</taxon>
        <taxon>Myxococcales</taxon>
        <taxon>Cystobacterineae</taxon>
        <taxon>Myxococcaceae</taxon>
        <taxon>Pyxidicoccus</taxon>
    </lineage>
</organism>
<dbReference type="InterPro" id="IPR037914">
    <property type="entry name" value="SpoVT-AbrB_sf"/>
</dbReference>
<accession>A0A848LZN9</accession>
<evidence type="ECO:0000313" key="3">
    <source>
        <dbReference type="Proteomes" id="UP000518300"/>
    </source>
</evidence>
<gene>
    <name evidence="2" type="ORF">HG543_53945</name>
</gene>
<sequence>MTTAIGKWGNGAALRIPQPFMKQLGLSIGDVVNFRVTERDLVITKAGPTLEELLGQCTAENRHHEYLCDSQGKEML</sequence>
<dbReference type="PANTHER" id="PTHR40516">
    <property type="entry name" value="ANTITOXIN CHPS-RELATED"/>
    <property type="match status" value="1"/>
</dbReference>
<feature type="domain" description="SpoVT-AbrB" evidence="1">
    <location>
        <begin position="6"/>
        <end position="51"/>
    </location>
</feature>
<reference evidence="2 3" key="1">
    <citation type="submission" date="2020-04" db="EMBL/GenBank/DDBJ databases">
        <title>Draft genome of Pyxidicoccus fallax type strain.</title>
        <authorList>
            <person name="Whitworth D.E."/>
        </authorList>
    </citation>
    <scope>NUCLEOTIDE SEQUENCE [LARGE SCALE GENOMIC DNA]</scope>
    <source>
        <strain evidence="2 3">DSM 14698</strain>
    </source>
</reference>
<dbReference type="PANTHER" id="PTHR40516:SF1">
    <property type="entry name" value="ANTITOXIN CHPS-RELATED"/>
    <property type="match status" value="1"/>
</dbReference>
<dbReference type="SMART" id="SM00966">
    <property type="entry name" value="SpoVT_AbrB"/>
    <property type="match status" value="1"/>
</dbReference>
<dbReference type="InterPro" id="IPR007159">
    <property type="entry name" value="SpoVT-AbrB_dom"/>
</dbReference>
<keyword evidence="2" id="KW-0238">DNA-binding</keyword>
<name>A0A848LZN9_9BACT</name>
<evidence type="ECO:0000313" key="2">
    <source>
        <dbReference type="EMBL" id="NMO23698.1"/>
    </source>
</evidence>
<comment type="caution">
    <text evidence="2">The sequence shown here is derived from an EMBL/GenBank/DDBJ whole genome shotgun (WGS) entry which is preliminary data.</text>
</comment>
<dbReference type="Pfam" id="PF04014">
    <property type="entry name" value="MazE_antitoxin"/>
    <property type="match status" value="1"/>
</dbReference>
<dbReference type="GO" id="GO:0003677">
    <property type="term" value="F:DNA binding"/>
    <property type="evidence" value="ECO:0007669"/>
    <property type="project" value="UniProtKB-KW"/>
</dbReference>
<dbReference type="GO" id="GO:0097351">
    <property type="term" value="F:toxin sequestering activity"/>
    <property type="evidence" value="ECO:0007669"/>
    <property type="project" value="InterPro"/>
</dbReference>
<proteinExistence type="predicted"/>
<dbReference type="EMBL" id="JABBJJ010000747">
    <property type="protein sequence ID" value="NMO23698.1"/>
    <property type="molecule type" value="Genomic_DNA"/>
</dbReference>
<evidence type="ECO:0000259" key="1">
    <source>
        <dbReference type="SMART" id="SM00966"/>
    </source>
</evidence>
<dbReference type="Gene3D" id="2.10.260.10">
    <property type="match status" value="1"/>
</dbReference>
<keyword evidence="3" id="KW-1185">Reference proteome</keyword>
<protein>
    <submittedName>
        <fullName evidence="2">AbrB/MazE/SpoVT family DNA-binding domain-containing protein</fullName>
    </submittedName>
</protein>
<dbReference type="InterPro" id="IPR039052">
    <property type="entry name" value="Antitox_PemI-like"/>
</dbReference>
<dbReference type="SUPFAM" id="SSF89447">
    <property type="entry name" value="AbrB/MazE/MraZ-like"/>
    <property type="match status" value="1"/>
</dbReference>
<dbReference type="AlphaFoldDB" id="A0A848LZN9"/>